<evidence type="ECO:0000256" key="1">
    <source>
        <dbReference type="ARBA" id="ARBA00003812"/>
    </source>
</evidence>
<evidence type="ECO:0000256" key="13">
    <source>
        <dbReference type="ARBA" id="ARBA00023239"/>
    </source>
</evidence>
<evidence type="ECO:0000259" key="17">
    <source>
        <dbReference type="Pfam" id="PF22700"/>
    </source>
</evidence>
<reference evidence="18 19" key="1">
    <citation type="journal article" date="2018" name="Gigascience">
        <title>Genomes of trombidid mites reveal novel predicted allergens and laterally-transferred genes associated with secondary metabolism.</title>
        <authorList>
            <person name="Dong X."/>
            <person name="Chaisiri K."/>
            <person name="Xia D."/>
            <person name="Armstrong S.D."/>
            <person name="Fang Y."/>
            <person name="Donnelly M.J."/>
            <person name="Kadowaki T."/>
            <person name="McGarry J.W."/>
            <person name="Darby A.C."/>
            <person name="Makepeace B.L."/>
        </authorList>
    </citation>
    <scope>NUCLEOTIDE SEQUENCE [LARGE SCALE GENOMIC DNA]</scope>
    <source>
        <strain evidence="18">UoL-WK</strain>
    </source>
</reference>
<dbReference type="GO" id="GO:0005829">
    <property type="term" value="C:cytosol"/>
    <property type="evidence" value="ECO:0007669"/>
    <property type="project" value="InterPro"/>
</dbReference>
<keyword evidence="15" id="KW-0152">Cholesterol biosynthesis</keyword>
<evidence type="ECO:0000256" key="9">
    <source>
        <dbReference type="ARBA" id="ARBA00023011"/>
    </source>
</evidence>
<evidence type="ECO:0000256" key="2">
    <source>
        <dbReference type="ARBA" id="ARBA00008831"/>
    </source>
</evidence>
<dbReference type="SUPFAM" id="SSF54211">
    <property type="entry name" value="Ribosomal protein S5 domain 2-like"/>
    <property type="match status" value="1"/>
</dbReference>
<dbReference type="InterPro" id="IPR020568">
    <property type="entry name" value="Ribosomal_Su5_D2-typ_SF"/>
</dbReference>
<dbReference type="NCBIfam" id="TIGR01240">
    <property type="entry name" value="mevDPdecarb"/>
    <property type="match status" value="1"/>
</dbReference>
<evidence type="ECO:0000256" key="5">
    <source>
        <dbReference type="ARBA" id="ARBA00022516"/>
    </source>
</evidence>
<evidence type="ECO:0000256" key="15">
    <source>
        <dbReference type="RuleBase" id="RU363086"/>
    </source>
</evidence>
<accession>A0A3S4RJ49</accession>
<evidence type="ECO:0000313" key="18">
    <source>
        <dbReference type="EMBL" id="RWS16855.1"/>
    </source>
</evidence>
<dbReference type="PANTHER" id="PTHR10977:SF3">
    <property type="entry name" value="DIPHOSPHOMEVALONATE DECARBOXYLASE"/>
    <property type="match status" value="1"/>
</dbReference>
<keyword evidence="11 15" id="KW-1207">Sterol metabolism</keyword>
<feature type="non-terminal residue" evidence="18">
    <location>
        <position position="1"/>
    </location>
</feature>
<keyword evidence="7 15" id="KW-0067">ATP-binding</keyword>
<dbReference type="SUPFAM" id="SSF55060">
    <property type="entry name" value="GHMP Kinase, C-terminal domain"/>
    <property type="match status" value="1"/>
</dbReference>
<dbReference type="Gene3D" id="3.30.230.10">
    <property type="match status" value="1"/>
</dbReference>
<comment type="caution">
    <text evidence="18">The sequence shown here is derived from an EMBL/GenBank/DDBJ whole genome shotgun (WGS) entry which is preliminary data.</text>
</comment>
<evidence type="ECO:0000256" key="4">
    <source>
        <dbReference type="ARBA" id="ARBA00019335"/>
    </source>
</evidence>
<protein>
    <recommendedName>
        <fullName evidence="4 15">Diphosphomevalonate decarboxylase</fullName>
        <ecNumber evidence="3 15">4.1.1.33</ecNumber>
    </recommendedName>
</protein>
<keyword evidence="6 15" id="KW-0547">Nucleotide-binding</keyword>
<dbReference type="InterPro" id="IPR036554">
    <property type="entry name" value="GHMP_kinase_C_sf"/>
</dbReference>
<keyword evidence="15" id="KW-0153">Cholesterol metabolism</keyword>
<dbReference type="PANTHER" id="PTHR10977">
    <property type="entry name" value="DIPHOSPHOMEVALONATE DECARBOXYLASE"/>
    <property type="match status" value="1"/>
</dbReference>
<dbReference type="InterPro" id="IPR029765">
    <property type="entry name" value="Mev_diP_decarb"/>
</dbReference>
<dbReference type="Proteomes" id="UP000285301">
    <property type="component" value="Unassembled WGS sequence"/>
</dbReference>
<keyword evidence="10 15" id="KW-0443">Lipid metabolism</keyword>
<evidence type="ECO:0000256" key="8">
    <source>
        <dbReference type="ARBA" id="ARBA00022955"/>
    </source>
</evidence>
<sequence>YICSKSTLKSSQRKTSRKMSIRSATVQAPVNIAVIKYWGKIDEEQVLALNDSISCTLSVDELCATTTVAISNTFKEDRMWLNGEEKTIESNKRLVNLLRHVRGRCRQEWKDYKIHICSKNNFPTAAGLASSAAGYACLVFALGYVFEIEDRTELSILARLGSGSACRSIFGGFVQWISGTDSRSSFAQQIVPANHWPELRCVILIVSDKAKDTSSTSGMQQSVKTSTLIHYRASEIVPKRVADITKAILERDFNTFAMITMKDSNQFHAICQDTWPPIRYMNDISWSVVKLIHAYNQYYGTNRVAYTFDAGPNACLYMLDETVDEILAIINHFYPPSLANYEYLRGFFPTEQVEIPQNLLSHLEYKQDIQMGAFSGIISTKIGDGPRLICDSLLDGFGLPTQ</sequence>
<keyword evidence="9 15" id="KW-0756">Sterol biosynthesis</keyword>
<comment type="function">
    <text evidence="1 15">Catalyzes the ATP dependent decarboxylation of (R)-5-diphosphomevalonate to form isopentenyl diphosphate (IPP). Functions in the mevalonate (MVA) pathway leading to isopentenyl diphosphate (IPP), a key precursor for the biosynthesis of isoprenoids and sterol synthesis.</text>
</comment>
<keyword evidence="5 15" id="KW-0444">Lipid biosynthesis</keyword>
<dbReference type="GO" id="GO:0019287">
    <property type="term" value="P:isopentenyl diphosphate biosynthetic process, mevalonate pathway"/>
    <property type="evidence" value="ECO:0007669"/>
    <property type="project" value="UniProtKB-UniRule"/>
</dbReference>
<dbReference type="FunFam" id="3.30.70.890:FF:000005">
    <property type="entry name" value="Diphosphomevalonate decarboxylase"/>
    <property type="match status" value="1"/>
</dbReference>
<dbReference type="GO" id="GO:0004163">
    <property type="term" value="F:diphosphomevalonate decarboxylase activity"/>
    <property type="evidence" value="ECO:0007669"/>
    <property type="project" value="UniProtKB-UniRule"/>
</dbReference>
<keyword evidence="19" id="KW-1185">Reference proteome</keyword>
<feature type="domain" description="Diphosphomevalonate decarboxylase-like N-terminal" evidence="17">
    <location>
        <begin position="28"/>
        <end position="187"/>
    </location>
</feature>
<comment type="pathway">
    <text evidence="15">Steroid biosynthesis; cholesterol biosynthesis.</text>
</comment>
<evidence type="ECO:0000256" key="11">
    <source>
        <dbReference type="ARBA" id="ARBA00023166"/>
    </source>
</evidence>
<dbReference type="EMBL" id="NCKU01000157">
    <property type="protein sequence ID" value="RWS16855.1"/>
    <property type="molecule type" value="Genomic_DNA"/>
</dbReference>
<proteinExistence type="inferred from homology"/>
<dbReference type="FunFam" id="3.30.230.10:FF:000080">
    <property type="entry name" value="Diphosphomevalonate decarboxylase"/>
    <property type="match status" value="1"/>
</dbReference>
<dbReference type="InterPro" id="IPR005935">
    <property type="entry name" value="Mev_decarb"/>
</dbReference>
<evidence type="ECO:0000256" key="6">
    <source>
        <dbReference type="ARBA" id="ARBA00022741"/>
    </source>
</evidence>
<name>A0A3S4RJ49_9ACAR</name>
<dbReference type="UniPathway" id="UPA00063"/>
<evidence type="ECO:0000256" key="7">
    <source>
        <dbReference type="ARBA" id="ARBA00022840"/>
    </source>
</evidence>
<dbReference type="EC" id="4.1.1.33" evidence="3 15"/>
<gene>
    <name evidence="18" type="ORF">B4U79_01693</name>
</gene>
<dbReference type="InterPro" id="IPR041431">
    <property type="entry name" value="Mvd1_C"/>
</dbReference>
<dbReference type="STRING" id="1965070.A0A3S4RJ49"/>
<evidence type="ECO:0000256" key="3">
    <source>
        <dbReference type="ARBA" id="ARBA00012296"/>
    </source>
</evidence>
<dbReference type="Gene3D" id="3.30.70.890">
    <property type="entry name" value="GHMP kinase, C-terminal domain"/>
    <property type="match status" value="1"/>
</dbReference>
<dbReference type="Pfam" id="PF22700">
    <property type="entry name" value="MVD-like_N"/>
    <property type="match status" value="1"/>
</dbReference>
<keyword evidence="12 15" id="KW-0753">Steroid metabolism</keyword>
<dbReference type="Pfam" id="PF18376">
    <property type="entry name" value="MDD_C"/>
    <property type="match status" value="1"/>
</dbReference>
<comment type="similarity">
    <text evidence="2 15">Belongs to the diphosphomevalonate decarboxylase family.</text>
</comment>
<evidence type="ECO:0000313" key="19">
    <source>
        <dbReference type="Proteomes" id="UP000285301"/>
    </source>
</evidence>
<evidence type="ECO:0000256" key="10">
    <source>
        <dbReference type="ARBA" id="ARBA00023098"/>
    </source>
</evidence>
<evidence type="ECO:0000256" key="14">
    <source>
        <dbReference type="ARBA" id="ARBA00048154"/>
    </source>
</evidence>
<dbReference type="GO" id="GO:0005524">
    <property type="term" value="F:ATP binding"/>
    <property type="evidence" value="ECO:0007669"/>
    <property type="project" value="UniProtKB-KW"/>
</dbReference>
<organism evidence="18 19">
    <name type="scientific">Dinothrombium tinctorium</name>
    <dbReference type="NCBI Taxonomy" id="1965070"/>
    <lineage>
        <taxon>Eukaryota</taxon>
        <taxon>Metazoa</taxon>
        <taxon>Ecdysozoa</taxon>
        <taxon>Arthropoda</taxon>
        <taxon>Chelicerata</taxon>
        <taxon>Arachnida</taxon>
        <taxon>Acari</taxon>
        <taxon>Acariformes</taxon>
        <taxon>Trombidiformes</taxon>
        <taxon>Prostigmata</taxon>
        <taxon>Anystina</taxon>
        <taxon>Parasitengona</taxon>
        <taxon>Trombidioidea</taxon>
        <taxon>Trombidiidae</taxon>
        <taxon>Dinothrombium</taxon>
    </lineage>
</organism>
<comment type="catalytic activity">
    <reaction evidence="14 15">
        <text>(R)-5-diphosphomevalonate + ATP = isopentenyl diphosphate + ADP + phosphate + CO2</text>
        <dbReference type="Rhea" id="RHEA:23732"/>
        <dbReference type="ChEBI" id="CHEBI:16526"/>
        <dbReference type="ChEBI" id="CHEBI:30616"/>
        <dbReference type="ChEBI" id="CHEBI:43474"/>
        <dbReference type="ChEBI" id="CHEBI:57557"/>
        <dbReference type="ChEBI" id="CHEBI:128769"/>
        <dbReference type="ChEBI" id="CHEBI:456216"/>
        <dbReference type="EC" id="4.1.1.33"/>
    </reaction>
</comment>
<dbReference type="InterPro" id="IPR014721">
    <property type="entry name" value="Ribsml_uS5_D2-typ_fold_subgr"/>
</dbReference>
<dbReference type="GO" id="GO:0006695">
    <property type="term" value="P:cholesterol biosynthetic process"/>
    <property type="evidence" value="ECO:0007669"/>
    <property type="project" value="UniProtKB-UniPathway"/>
</dbReference>
<evidence type="ECO:0000259" key="16">
    <source>
        <dbReference type="Pfam" id="PF18376"/>
    </source>
</evidence>
<dbReference type="InterPro" id="IPR053859">
    <property type="entry name" value="MVD-like_N"/>
</dbReference>
<feature type="domain" description="Mvd1 C-terminal" evidence="16">
    <location>
        <begin position="201"/>
        <end position="388"/>
    </location>
</feature>
<keyword evidence="13 15" id="KW-0456">Lyase</keyword>
<evidence type="ECO:0000256" key="12">
    <source>
        <dbReference type="ARBA" id="ARBA00023221"/>
    </source>
</evidence>
<dbReference type="PIRSF" id="PIRSF015950">
    <property type="entry name" value="Mev_P_decrbx"/>
    <property type="match status" value="1"/>
</dbReference>
<keyword evidence="8 15" id="KW-0752">Steroid biosynthesis</keyword>
<dbReference type="AlphaFoldDB" id="A0A3S4RJ49"/>
<dbReference type="OrthoDB" id="10253702at2759"/>